<evidence type="ECO:0000313" key="2">
    <source>
        <dbReference type="Proteomes" id="UP001066276"/>
    </source>
</evidence>
<gene>
    <name evidence="1" type="ORF">NDU88_002395</name>
</gene>
<reference evidence="1" key="1">
    <citation type="journal article" date="2022" name="bioRxiv">
        <title>Sequencing and chromosome-scale assembly of the giantPleurodeles waltlgenome.</title>
        <authorList>
            <person name="Brown T."/>
            <person name="Elewa A."/>
            <person name="Iarovenko S."/>
            <person name="Subramanian E."/>
            <person name="Araus A.J."/>
            <person name="Petzold A."/>
            <person name="Susuki M."/>
            <person name="Suzuki K.-i.T."/>
            <person name="Hayashi T."/>
            <person name="Toyoda A."/>
            <person name="Oliveira C."/>
            <person name="Osipova E."/>
            <person name="Leigh N.D."/>
            <person name="Simon A."/>
            <person name="Yun M.H."/>
        </authorList>
    </citation>
    <scope>NUCLEOTIDE SEQUENCE</scope>
    <source>
        <strain evidence="1">20211129_DDA</strain>
        <tissue evidence="1">Liver</tissue>
    </source>
</reference>
<keyword evidence="2" id="KW-1185">Reference proteome</keyword>
<comment type="caution">
    <text evidence="1">The sequence shown here is derived from an EMBL/GenBank/DDBJ whole genome shotgun (WGS) entry which is preliminary data.</text>
</comment>
<accession>A0AAV7W370</accession>
<organism evidence="1 2">
    <name type="scientific">Pleurodeles waltl</name>
    <name type="common">Iberian ribbed newt</name>
    <dbReference type="NCBI Taxonomy" id="8319"/>
    <lineage>
        <taxon>Eukaryota</taxon>
        <taxon>Metazoa</taxon>
        <taxon>Chordata</taxon>
        <taxon>Craniata</taxon>
        <taxon>Vertebrata</taxon>
        <taxon>Euteleostomi</taxon>
        <taxon>Amphibia</taxon>
        <taxon>Batrachia</taxon>
        <taxon>Caudata</taxon>
        <taxon>Salamandroidea</taxon>
        <taxon>Salamandridae</taxon>
        <taxon>Pleurodelinae</taxon>
        <taxon>Pleurodeles</taxon>
    </lineage>
</organism>
<protein>
    <submittedName>
        <fullName evidence="1">Uncharacterized protein</fullName>
    </submittedName>
</protein>
<sequence>MLSLTNTSAILQNINLMDTFFDLVNERCQQKSMFLINRNARNENVSDHDRRTRCTANSAAAEEHRGRVRIPEERAELTGIKNCSKRFGGSRCTTGILQRHVAYDLLRDISIKKTSAAYVKAEALCSAVAPRADVRAARRGTEAACDRAAPANGGMSMQLELAAISEMPTPKCGTS</sequence>
<evidence type="ECO:0000313" key="1">
    <source>
        <dbReference type="EMBL" id="KAJ1207002.1"/>
    </source>
</evidence>
<dbReference type="Proteomes" id="UP001066276">
    <property type="component" value="Chromosome 1_2"/>
</dbReference>
<dbReference type="AlphaFoldDB" id="A0AAV7W370"/>
<proteinExistence type="predicted"/>
<dbReference type="EMBL" id="JANPWB010000002">
    <property type="protein sequence ID" value="KAJ1207002.1"/>
    <property type="molecule type" value="Genomic_DNA"/>
</dbReference>
<name>A0AAV7W370_PLEWA</name>